<name>A0A641AN41_9ACTN</name>
<comment type="caution">
    <text evidence="1">The sequence shown here is derived from an EMBL/GenBank/DDBJ whole genome shotgun (WGS) entry which is preliminary data.</text>
</comment>
<dbReference type="Proteomes" id="UP001515100">
    <property type="component" value="Unassembled WGS sequence"/>
</dbReference>
<dbReference type="EMBL" id="SDPP02000002">
    <property type="protein sequence ID" value="KAA1378549.1"/>
    <property type="molecule type" value="Genomic_DNA"/>
</dbReference>
<proteinExistence type="predicted"/>
<reference evidence="1" key="1">
    <citation type="submission" date="2019-09" db="EMBL/GenBank/DDBJ databases">
        <authorList>
            <person name="Li J."/>
        </authorList>
    </citation>
    <scope>NUCLEOTIDE SEQUENCE [LARGE SCALE GENOMIC DNA]</scope>
    <source>
        <strain evidence="1">NRBC 14897</strain>
    </source>
</reference>
<keyword evidence="2" id="KW-1185">Reference proteome</keyword>
<organism evidence="1 2">
    <name type="scientific">Aeromicrobium fastidiosum</name>
    <dbReference type="NCBI Taxonomy" id="52699"/>
    <lineage>
        <taxon>Bacteria</taxon>
        <taxon>Bacillati</taxon>
        <taxon>Actinomycetota</taxon>
        <taxon>Actinomycetes</taxon>
        <taxon>Propionibacteriales</taxon>
        <taxon>Nocardioidaceae</taxon>
        <taxon>Aeromicrobium</taxon>
    </lineage>
</organism>
<dbReference type="AlphaFoldDB" id="A0A641AN41"/>
<gene>
    <name evidence="1" type="ORF">ESP62_009395</name>
</gene>
<protein>
    <submittedName>
        <fullName evidence="1">Uncharacterized protein</fullName>
    </submittedName>
</protein>
<dbReference type="RefSeq" id="WP_129182442.1">
    <property type="nucleotide sequence ID" value="NZ_JAGIOG010000001.1"/>
</dbReference>
<sequence length="66" mass="7327">MAKRTGFPSHQYTNGVGIGQLEMQTGWPASSIKQWIEDGVLVTNDNGTISNAEVTRFRREHANLLP</sequence>
<evidence type="ECO:0000313" key="2">
    <source>
        <dbReference type="Proteomes" id="UP001515100"/>
    </source>
</evidence>
<evidence type="ECO:0000313" key="1">
    <source>
        <dbReference type="EMBL" id="KAA1378549.1"/>
    </source>
</evidence>
<accession>A0A641AN41</accession>